<dbReference type="InterPro" id="IPR036882">
    <property type="entry name" value="Alba-like_dom_sf"/>
</dbReference>
<evidence type="ECO:0000256" key="1">
    <source>
        <dbReference type="ARBA" id="ARBA00004123"/>
    </source>
</evidence>
<dbReference type="Proteomes" id="UP000218811">
    <property type="component" value="Unassembled WGS sequence"/>
</dbReference>
<evidence type="ECO:0000256" key="2">
    <source>
        <dbReference type="ARBA" id="ARBA00022694"/>
    </source>
</evidence>
<dbReference type="GO" id="GO:0000172">
    <property type="term" value="C:ribonuclease MRP complex"/>
    <property type="evidence" value="ECO:0007669"/>
    <property type="project" value="InterPro"/>
</dbReference>
<feature type="compositionally biased region" description="Basic and acidic residues" evidence="4">
    <location>
        <begin position="22"/>
        <end position="45"/>
    </location>
</feature>
<dbReference type="OMA" id="KEADIEM"/>
<keyword evidence="2" id="KW-0819">tRNA processing</keyword>
<feature type="region of interest" description="Disordered" evidence="4">
    <location>
        <begin position="16"/>
        <end position="93"/>
    </location>
</feature>
<feature type="region of interest" description="Disordered" evidence="4">
    <location>
        <begin position="209"/>
        <end position="245"/>
    </location>
</feature>
<dbReference type="SUPFAM" id="SSF82704">
    <property type="entry name" value="AlbA-like"/>
    <property type="match status" value="1"/>
</dbReference>
<name>A0A2H3J8P4_WOLCO</name>
<organism evidence="5 6">
    <name type="scientific">Wolfiporia cocos (strain MD-104)</name>
    <name type="common">Brown rot fungus</name>
    <dbReference type="NCBI Taxonomy" id="742152"/>
    <lineage>
        <taxon>Eukaryota</taxon>
        <taxon>Fungi</taxon>
        <taxon>Dikarya</taxon>
        <taxon>Basidiomycota</taxon>
        <taxon>Agaricomycotina</taxon>
        <taxon>Agaricomycetes</taxon>
        <taxon>Polyporales</taxon>
        <taxon>Phaeolaceae</taxon>
        <taxon>Wolfiporia</taxon>
    </lineage>
</organism>
<evidence type="ECO:0000313" key="6">
    <source>
        <dbReference type="Proteomes" id="UP000218811"/>
    </source>
</evidence>
<dbReference type="GO" id="GO:0001682">
    <property type="term" value="P:tRNA 5'-leader removal"/>
    <property type="evidence" value="ECO:0007669"/>
    <property type="project" value="InterPro"/>
</dbReference>
<dbReference type="Pfam" id="PF12328">
    <property type="entry name" value="Rpp20"/>
    <property type="match status" value="1"/>
</dbReference>
<dbReference type="InterPro" id="IPR014612">
    <property type="entry name" value="Pop7/Rpp20"/>
</dbReference>
<reference evidence="5 6" key="1">
    <citation type="journal article" date="2012" name="Science">
        <title>The Paleozoic origin of enzymatic lignin decomposition reconstructed from 31 fungal genomes.</title>
        <authorList>
            <person name="Floudas D."/>
            <person name="Binder M."/>
            <person name="Riley R."/>
            <person name="Barry K."/>
            <person name="Blanchette R.A."/>
            <person name="Henrissat B."/>
            <person name="Martinez A.T."/>
            <person name="Otillar R."/>
            <person name="Spatafora J.W."/>
            <person name="Yadav J.S."/>
            <person name="Aerts A."/>
            <person name="Benoit I."/>
            <person name="Boyd A."/>
            <person name="Carlson A."/>
            <person name="Copeland A."/>
            <person name="Coutinho P.M."/>
            <person name="de Vries R.P."/>
            <person name="Ferreira P."/>
            <person name="Findley K."/>
            <person name="Foster B."/>
            <person name="Gaskell J."/>
            <person name="Glotzer D."/>
            <person name="Gorecki P."/>
            <person name="Heitman J."/>
            <person name="Hesse C."/>
            <person name="Hori C."/>
            <person name="Igarashi K."/>
            <person name="Jurgens J.A."/>
            <person name="Kallen N."/>
            <person name="Kersten P."/>
            <person name="Kohler A."/>
            <person name="Kuees U."/>
            <person name="Kumar T.K.A."/>
            <person name="Kuo A."/>
            <person name="LaButti K."/>
            <person name="Larrondo L.F."/>
            <person name="Lindquist E."/>
            <person name="Ling A."/>
            <person name="Lombard V."/>
            <person name="Lucas S."/>
            <person name="Lundell T."/>
            <person name="Martin R."/>
            <person name="McLaughlin D.J."/>
            <person name="Morgenstern I."/>
            <person name="Morin E."/>
            <person name="Murat C."/>
            <person name="Nagy L.G."/>
            <person name="Nolan M."/>
            <person name="Ohm R.A."/>
            <person name="Patyshakuliyeva A."/>
            <person name="Rokas A."/>
            <person name="Ruiz-Duenas F.J."/>
            <person name="Sabat G."/>
            <person name="Salamov A."/>
            <person name="Samejima M."/>
            <person name="Schmutz J."/>
            <person name="Slot J.C."/>
            <person name="St John F."/>
            <person name="Stenlid J."/>
            <person name="Sun H."/>
            <person name="Sun S."/>
            <person name="Syed K."/>
            <person name="Tsang A."/>
            <person name="Wiebenga A."/>
            <person name="Young D."/>
            <person name="Pisabarro A."/>
            <person name="Eastwood D.C."/>
            <person name="Martin F."/>
            <person name="Cullen D."/>
            <person name="Grigoriev I.V."/>
            <person name="Hibbett D.S."/>
        </authorList>
    </citation>
    <scope>NUCLEOTIDE SEQUENCE [LARGE SCALE GENOMIC DNA]</scope>
    <source>
        <strain evidence="5 6">MD-104</strain>
    </source>
</reference>
<accession>A0A2H3J8P4</accession>
<evidence type="ECO:0000256" key="3">
    <source>
        <dbReference type="ARBA" id="ARBA00023242"/>
    </source>
</evidence>
<dbReference type="GO" id="GO:0005655">
    <property type="term" value="C:nucleolar ribonuclease P complex"/>
    <property type="evidence" value="ECO:0007669"/>
    <property type="project" value="InterPro"/>
</dbReference>
<evidence type="ECO:0000313" key="5">
    <source>
        <dbReference type="EMBL" id="PCH38590.1"/>
    </source>
</evidence>
<dbReference type="AlphaFoldDB" id="A0A2H3J8P4"/>
<comment type="subcellular location">
    <subcellularLocation>
        <location evidence="1">Nucleus</location>
    </subcellularLocation>
</comment>
<evidence type="ECO:0000256" key="4">
    <source>
        <dbReference type="SAM" id="MobiDB-lite"/>
    </source>
</evidence>
<gene>
    <name evidence="5" type="ORF">WOLCODRAFT_66465</name>
</gene>
<sequence>MSTQRNPKTIAAVVSANPDGRVGNEDGKEGTRILSEGKRKGKEVDPENASTSRVDARAGPSKPHHTIRKLIPPRPFPTVPTSVSATGPRSAHSEGRNYICVSRKIPLGAYLRRCKDLFISDGYKSLHLTAMGAAIPHLMQLAVSLPSILPFPPEEVHTEICTGTTEVVDEVIPEDDDEDITINTRGKSTLSVVITVGDGVDEIIRPAKKRRNAKGPASTVAAAGGNPSAARKPHAKTKTKSGASS</sequence>
<dbReference type="EMBL" id="KB467942">
    <property type="protein sequence ID" value="PCH38590.1"/>
    <property type="molecule type" value="Genomic_DNA"/>
</dbReference>
<dbReference type="Gene3D" id="3.30.110.20">
    <property type="entry name" value="Alba-like domain"/>
    <property type="match status" value="1"/>
</dbReference>
<proteinExistence type="predicted"/>
<dbReference type="GO" id="GO:0003676">
    <property type="term" value="F:nucleic acid binding"/>
    <property type="evidence" value="ECO:0007669"/>
    <property type="project" value="InterPro"/>
</dbReference>
<keyword evidence="6" id="KW-1185">Reference proteome</keyword>
<keyword evidence="3" id="KW-0539">Nucleus</keyword>
<protein>
    <submittedName>
        <fullName evidence="5">Uncharacterized protein</fullName>
    </submittedName>
</protein>
<dbReference type="OrthoDB" id="416729at2759"/>